<dbReference type="GO" id="GO:0005509">
    <property type="term" value="F:calcium ion binding"/>
    <property type="evidence" value="ECO:0007669"/>
    <property type="project" value="InterPro"/>
</dbReference>
<dbReference type="InterPro" id="IPR002048">
    <property type="entry name" value="EF_hand_dom"/>
</dbReference>
<name>H2YG51_CIOSA</name>
<evidence type="ECO:0000256" key="1">
    <source>
        <dbReference type="SAM" id="MobiDB-lite"/>
    </source>
</evidence>
<organism evidence="3 4">
    <name type="scientific">Ciona savignyi</name>
    <name type="common">Pacific transparent sea squirt</name>
    <dbReference type="NCBI Taxonomy" id="51511"/>
    <lineage>
        <taxon>Eukaryota</taxon>
        <taxon>Metazoa</taxon>
        <taxon>Chordata</taxon>
        <taxon>Tunicata</taxon>
        <taxon>Ascidiacea</taxon>
        <taxon>Phlebobranchia</taxon>
        <taxon>Cionidae</taxon>
        <taxon>Ciona</taxon>
    </lineage>
</organism>
<dbReference type="Proteomes" id="UP000007875">
    <property type="component" value="Unassembled WGS sequence"/>
</dbReference>
<dbReference type="InterPro" id="IPR011992">
    <property type="entry name" value="EF-hand-dom_pair"/>
</dbReference>
<evidence type="ECO:0000259" key="2">
    <source>
        <dbReference type="PROSITE" id="PS50222"/>
    </source>
</evidence>
<dbReference type="InParanoid" id="H2YG51"/>
<dbReference type="SUPFAM" id="SSF47473">
    <property type="entry name" value="EF-hand"/>
    <property type="match status" value="1"/>
</dbReference>
<dbReference type="PROSITE" id="PS50222">
    <property type="entry name" value="EF_HAND_2"/>
    <property type="match status" value="1"/>
</dbReference>
<keyword evidence="4" id="KW-1185">Reference proteome</keyword>
<dbReference type="HOGENOM" id="CLU_1880048_0_0_1"/>
<dbReference type="AlphaFoldDB" id="H2YG51"/>
<sequence length="136" mass="15063">MRDSGSDDIPIDAQIQSEDDTEGAQRGSSVPSSLGESIDHITRPARVFQFDEKFTNEKSKSSNISAKISNKPKQGAKFDLQVNNKKGVWRTVLNKSQLDAFRRLFCRFDQTKSGGISPAELFQATLELLPDTGNDL</sequence>
<evidence type="ECO:0000313" key="4">
    <source>
        <dbReference type="Proteomes" id="UP000007875"/>
    </source>
</evidence>
<feature type="compositionally biased region" description="Polar residues" evidence="1">
    <location>
        <begin position="26"/>
        <end position="35"/>
    </location>
</feature>
<dbReference type="Ensembl" id="ENSCSAVT00000004364.1">
    <property type="protein sequence ID" value="ENSCSAVP00000004300.1"/>
    <property type="gene ID" value="ENSCSAVG00000002546.1"/>
</dbReference>
<feature type="region of interest" description="Disordered" evidence="1">
    <location>
        <begin position="1"/>
        <end position="41"/>
    </location>
</feature>
<feature type="domain" description="EF-hand" evidence="2">
    <location>
        <begin position="96"/>
        <end position="131"/>
    </location>
</feature>
<reference evidence="3" key="2">
    <citation type="submission" date="2025-08" db="UniProtKB">
        <authorList>
            <consortium name="Ensembl"/>
        </authorList>
    </citation>
    <scope>IDENTIFICATION</scope>
</reference>
<accession>H2YG51</accession>
<reference evidence="4" key="1">
    <citation type="submission" date="2003-08" db="EMBL/GenBank/DDBJ databases">
        <authorList>
            <person name="Birren B."/>
            <person name="Nusbaum C."/>
            <person name="Abebe A."/>
            <person name="Abouelleil A."/>
            <person name="Adekoya E."/>
            <person name="Ait-zahra M."/>
            <person name="Allen N."/>
            <person name="Allen T."/>
            <person name="An P."/>
            <person name="Anderson M."/>
            <person name="Anderson S."/>
            <person name="Arachchi H."/>
            <person name="Armbruster J."/>
            <person name="Bachantsang P."/>
            <person name="Baldwin J."/>
            <person name="Barry A."/>
            <person name="Bayul T."/>
            <person name="Blitshsteyn B."/>
            <person name="Bloom T."/>
            <person name="Blye J."/>
            <person name="Boguslavskiy L."/>
            <person name="Borowsky M."/>
            <person name="Boukhgalter B."/>
            <person name="Brunache A."/>
            <person name="Butler J."/>
            <person name="Calixte N."/>
            <person name="Calvo S."/>
            <person name="Camarata J."/>
            <person name="Campo K."/>
            <person name="Chang J."/>
            <person name="Cheshatsang Y."/>
            <person name="Citroen M."/>
            <person name="Collymore A."/>
            <person name="Considine T."/>
            <person name="Cook A."/>
            <person name="Cooke P."/>
            <person name="Corum B."/>
            <person name="Cuomo C."/>
            <person name="David R."/>
            <person name="Dawoe T."/>
            <person name="Degray S."/>
            <person name="Dodge S."/>
            <person name="Dooley K."/>
            <person name="Dorje P."/>
            <person name="Dorjee K."/>
            <person name="Dorris L."/>
            <person name="Duffey N."/>
            <person name="Dupes A."/>
            <person name="Elkins T."/>
            <person name="Engels R."/>
            <person name="Erickson J."/>
            <person name="Farina A."/>
            <person name="Faro S."/>
            <person name="Ferreira P."/>
            <person name="Fischer H."/>
            <person name="Fitzgerald M."/>
            <person name="Foley K."/>
            <person name="Gage D."/>
            <person name="Galagan J."/>
            <person name="Gearin G."/>
            <person name="Gnerre S."/>
            <person name="Gnirke A."/>
            <person name="Goyette A."/>
            <person name="Graham J."/>
            <person name="Grandbois E."/>
            <person name="Gyaltsen K."/>
            <person name="Hafez N."/>
            <person name="Hagopian D."/>
            <person name="Hagos B."/>
            <person name="Hall J."/>
            <person name="Hatcher B."/>
            <person name="Heller A."/>
            <person name="Higgins H."/>
            <person name="Honan T."/>
            <person name="Horn A."/>
            <person name="Houde N."/>
            <person name="Hughes L."/>
            <person name="Hulme W."/>
            <person name="Husby E."/>
            <person name="Iliev I."/>
            <person name="Jaffe D."/>
            <person name="Jones C."/>
            <person name="Kamal M."/>
            <person name="Kamat A."/>
            <person name="Kamvysselis M."/>
            <person name="Karlsson E."/>
            <person name="Kells C."/>
            <person name="Kieu A."/>
            <person name="Kisner P."/>
            <person name="Kodira C."/>
            <person name="Kulbokas E."/>
            <person name="Labutti K."/>
            <person name="Lama D."/>
            <person name="Landers T."/>
            <person name="Leger J."/>
            <person name="Levine S."/>
            <person name="Lewis D."/>
            <person name="Lewis T."/>
            <person name="Lindblad-toh K."/>
            <person name="Liu X."/>
            <person name="Lokyitsang T."/>
            <person name="Lokyitsang Y."/>
            <person name="Lucien O."/>
            <person name="Lui A."/>
            <person name="Ma L.J."/>
            <person name="Mabbitt R."/>
            <person name="Macdonald J."/>
            <person name="Maclean C."/>
            <person name="Major J."/>
            <person name="Manning J."/>
            <person name="Marabella R."/>
            <person name="Maru K."/>
            <person name="Matthews C."/>
            <person name="Mauceli E."/>
            <person name="Mccarthy M."/>
            <person name="Mcdonough S."/>
            <person name="Mcghee T."/>
            <person name="Meldrim J."/>
            <person name="Meneus L."/>
            <person name="Mesirov J."/>
            <person name="Mihalev A."/>
            <person name="Mihova T."/>
            <person name="Mikkelsen T."/>
            <person name="Mlenga V."/>
            <person name="Moru K."/>
            <person name="Mozes J."/>
            <person name="Mulrain L."/>
            <person name="Munson G."/>
            <person name="Naylor J."/>
            <person name="Newes C."/>
            <person name="Nguyen C."/>
            <person name="Nguyen N."/>
            <person name="Nguyen T."/>
            <person name="Nicol R."/>
            <person name="Nielsen C."/>
            <person name="Nizzari M."/>
            <person name="Norbu C."/>
            <person name="Norbu N."/>
            <person name="O'donnell P."/>
            <person name="Okoawo O."/>
            <person name="O'leary S."/>
            <person name="Omotosho B."/>
            <person name="O'neill K."/>
            <person name="Osman S."/>
            <person name="Parker S."/>
            <person name="Perrin D."/>
            <person name="Phunkhang P."/>
            <person name="Piqani B."/>
            <person name="Purcell S."/>
            <person name="Rachupka T."/>
            <person name="Ramasamy U."/>
            <person name="Rameau R."/>
            <person name="Ray V."/>
            <person name="Raymond C."/>
            <person name="Retta R."/>
            <person name="Richardson S."/>
            <person name="Rise C."/>
            <person name="Rodriguez J."/>
            <person name="Rogers J."/>
            <person name="Rogov P."/>
            <person name="Rutman M."/>
            <person name="Schupbach R."/>
            <person name="Seaman C."/>
            <person name="Settipalli S."/>
            <person name="Sharpe T."/>
            <person name="Sheridan J."/>
            <person name="Sherpa N."/>
            <person name="Shi J."/>
            <person name="Smirnov S."/>
            <person name="Smith C."/>
            <person name="Sougnez C."/>
            <person name="Spencer B."/>
            <person name="Stalker J."/>
            <person name="Stange-thomann N."/>
            <person name="Stavropoulos S."/>
            <person name="Stetson K."/>
            <person name="Stone C."/>
            <person name="Stone S."/>
            <person name="Stubbs M."/>
            <person name="Talamas J."/>
            <person name="Tchuinga P."/>
            <person name="Tenzing P."/>
            <person name="Tesfaye S."/>
            <person name="Theodore J."/>
            <person name="Thoulutsang Y."/>
            <person name="Topham K."/>
            <person name="Towey S."/>
            <person name="Tsamla T."/>
            <person name="Tsomo N."/>
            <person name="Vallee D."/>
            <person name="Vassiliev H."/>
            <person name="Venkataraman V."/>
            <person name="Vinson J."/>
            <person name="Vo A."/>
            <person name="Wade C."/>
            <person name="Wang S."/>
            <person name="Wangchuk T."/>
            <person name="Wangdi T."/>
            <person name="Whittaker C."/>
            <person name="Wilkinson J."/>
            <person name="Wu Y."/>
            <person name="Wyman D."/>
            <person name="Yadav S."/>
            <person name="Yang S."/>
            <person name="Yang X."/>
            <person name="Yeager S."/>
            <person name="Yee E."/>
            <person name="Young G."/>
            <person name="Zainoun J."/>
            <person name="Zembeck L."/>
            <person name="Zimmer A."/>
            <person name="Zody M."/>
            <person name="Lander E."/>
        </authorList>
    </citation>
    <scope>NUCLEOTIDE SEQUENCE [LARGE SCALE GENOMIC DNA]</scope>
</reference>
<evidence type="ECO:0000313" key="3">
    <source>
        <dbReference type="Ensembl" id="ENSCSAVP00000004300.1"/>
    </source>
</evidence>
<protein>
    <recommendedName>
        <fullName evidence="2">EF-hand domain-containing protein</fullName>
    </recommendedName>
</protein>
<proteinExistence type="predicted"/>
<reference evidence="3" key="3">
    <citation type="submission" date="2025-09" db="UniProtKB">
        <authorList>
            <consortium name="Ensembl"/>
        </authorList>
    </citation>
    <scope>IDENTIFICATION</scope>
</reference>